<evidence type="ECO:0000313" key="9">
    <source>
        <dbReference type="Proteomes" id="UP000886757"/>
    </source>
</evidence>
<evidence type="ECO:0000259" key="6">
    <source>
        <dbReference type="Pfam" id="PF01386"/>
    </source>
</evidence>
<comment type="subunit">
    <text evidence="5">Part of the 50S ribosomal subunit; part of the 5S rRNA/L5/L18/L25 subcomplex. Contacts the 5S rRNA. Binds to the 5S rRNA independently of L5 and L18.</text>
</comment>
<comment type="caution">
    <text evidence="8">The sequence shown here is derived from an EMBL/GenBank/DDBJ whole genome shotgun (WGS) entry which is preliminary data.</text>
</comment>
<dbReference type="PANTHER" id="PTHR33284">
    <property type="entry name" value="RIBOSOMAL PROTEIN L25/GLN-TRNA SYNTHETASE, ANTI-CODON-BINDING DOMAIN-CONTAINING PROTEIN"/>
    <property type="match status" value="1"/>
</dbReference>
<evidence type="ECO:0000256" key="5">
    <source>
        <dbReference type="HAMAP-Rule" id="MF_01334"/>
    </source>
</evidence>
<organism evidence="8 9">
    <name type="scientific">Candidatus Choladousia intestinavium</name>
    <dbReference type="NCBI Taxonomy" id="2840727"/>
    <lineage>
        <taxon>Bacteria</taxon>
        <taxon>Bacillati</taxon>
        <taxon>Bacillota</taxon>
        <taxon>Clostridia</taxon>
        <taxon>Lachnospirales</taxon>
        <taxon>Lachnospiraceae</taxon>
        <taxon>Lachnospiraceae incertae sedis</taxon>
        <taxon>Candidatus Choladousia</taxon>
    </lineage>
</organism>
<dbReference type="Proteomes" id="UP000886757">
    <property type="component" value="Unassembled WGS sequence"/>
</dbReference>
<dbReference type="EMBL" id="DVGK01000007">
    <property type="protein sequence ID" value="HIR12367.1"/>
    <property type="molecule type" value="Genomic_DNA"/>
</dbReference>
<dbReference type="InterPro" id="IPR020930">
    <property type="entry name" value="Ribosomal_uL5_bac-type"/>
</dbReference>
<dbReference type="NCBIfam" id="TIGR00731">
    <property type="entry name" value="bL25_bact_ctc"/>
    <property type="match status" value="1"/>
</dbReference>
<keyword evidence="3 5" id="KW-0689">Ribosomal protein</keyword>
<dbReference type="CDD" id="cd00495">
    <property type="entry name" value="Ribosomal_L25_TL5_CTC"/>
    <property type="match status" value="1"/>
</dbReference>
<dbReference type="InterPro" id="IPR037121">
    <property type="entry name" value="Ribosomal_bL25_C"/>
</dbReference>
<dbReference type="SUPFAM" id="SSF50715">
    <property type="entry name" value="Ribosomal protein L25-like"/>
    <property type="match status" value="1"/>
</dbReference>
<keyword evidence="4 5" id="KW-0687">Ribonucleoprotein</keyword>
<dbReference type="Gene3D" id="2.170.120.20">
    <property type="entry name" value="Ribosomal protein L25, beta domain"/>
    <property type="match status" value="1"/>
</dbReference>
<proteinExistence type="inferred from homology"/>
<protein>
    <recommendedName>
        <fullName evidence="5">Large ribosomal subunit protein bL25</fullName>
    </recommendedName>
    <alternativeName>
        <fullName evidence="5">General stress protein CTC</fullName>
    </alternativeName>
</protein>
<evidence type="ECO:0000256" key="2">
    <source>
        <dbReference type="ARBA" id="ARBA00022884"/>
    </source>
</evidence>
<reference evidence="8" key="1">
    <citation type="submission" date="2020-10" db="EMBL/GenBank/DDBJ databases">
        <authorList>
            <person name="Gilroy R."/>
        </authorList>
    </citation>
    <scope>NUCLEOTIDE SEQUENCE</scope>
    <source>
        <strain evidence="8">ChiSjej4B22-8148</strain>
    </source>
</reference>
<reference evidence="8" key="2">
    <citation type="journal article" date="2021" name="PeerJ">
        <title>Extensive microbial diversity within the chicken gut microbiome revealed by metagenomics and culture.</title>
        <authorList>
            <person name="Gilroy R."/>
            <person name="Ravi A."/>
            <person name="Getino M."/>
            <person name="Pursley I."/>
            <person name="Horton D.L."/>
            <person name="Alikhan N.F."/>
            <person name="Baker D."/>
            <person name="Gharbi K."/>
            <person name="Hall N."/>
            <person name="Watson M."/>
            <person name="Adriaenssens E.M."/>
            <person name="Foster-Nyarko E."/>
            <person name="Jarju S."/>
            <person name="Secka A."/>
            <person name="Antonio M."/>
            <person name="Oren A."/>
            <person name="Chaudhuri R.R."/>
            <person name="La Ragione R."/>
            <person name="Hildebrand F."/>
            <person name="Pallen M.J."/>
        </authorList>
    </citation>
    <scope>NUCLEOTIDE SEQUENCE</scope>
    <source>
        <strain evidence="8">ChiSjej4B22-8148</strain>
    </source>
</reference>
<sequence length="196" mass="21846">MNTLKAEKRDMKTKAKKLRREGFVTGVIFGKELEEAIPLQITVKDAERFLKNGGKGSKVTLEVDGTSMEALVKEVDYNPLKRQILEMDFQTLVKGEKVHSTAEIVLLNHDKIQEGVIEKVLNEVSYRALPESLVEKIEIDVASLKVGDTIKVGDLPIASDKNVDLMTDPEAVVVTVMEVHNTVPETEETEEEAQTE</sequence>
<comment type="function">
    <text evidence="5">This is one of the proteins that binds to the 5S RNA in the ribosome where it forms part of the central protuberance.</text>
</comment>
<accession>A0A9D1ABL3</accession>
<evidence type="ECO:0000256" key="3">
    <source>
        <dbReference type="ARBA" id="ARBA00022980"/>
    </source>
</evidence>
<keyword evidence="2 5" id="KW-0694">RNA-binding</keyword>
<evidence type="ECO:0000256" key="4">
    <source>
        <dbReference type="ARBA" id="ARBA00023274"/>
    </source>
</evidence>
<dbReference type="GO" id="GO:0022625">
    <property type="term" value="C:cytosolic large ribosomal subunit"/>
    <property type="evidence" value="ECO:0007669"/>
    <property type="project" value="TreeGrafter"/>
</dbReference>
<dbReference type="GO" id="GO:0008097">
    <property type="term" value="F:5S rRNA binding"/>
    <property type="evidence" value="ECO:0007669"/>
    <property type="project" value="InterPro"/>
</dbReference>
<dbReference type="GO" id="GO:0003735">
    <property type="term" value="F:structural constituent of ribosome"/>
    <property type="evidence" value="ECO:0007669"/>
    <property type="project" value="InterPro"/>
</dbReference>
<feature type="domain" description="Large ribosomal subunit protein bL25 beta" evidence="7">
    <location>
        <begin position="97"/>
        <end position="178"/>
    </location>
</feature>
<dbReference type="Gene3D" id="2.40.240.10">
    <property type="entry name" value="Ribosomal Protein L25, Chain P"/>
    <property type="match status" value="1"/>
</dbReference>
<dbReference type="Pfam" id="PF14693">
    <property type="entry name" value="Ribosomal_TL5_C"/>
    <property type="match status" value="1"/>
</dbReference>
<dbReference type="PANTHER" id="PTHR33284:SF1">
    <property type="entry name" value="RIBOSOMAL PROTEIN L25_GLN-TRNA SYNTHETASE, ANTI-CODON-BINDING DOMAIN-CONTAINING PROTEIN"/>
    <property type="match status" value="1"/>
</dbReference>
<evidence type="ECO:0000256" key="1">
    <source>
        <dbReference type="ARBA" id="ARBA00022730"/>
    </source>
</evidence>
<keyword evidence="1 5" id="KW-0699">rRNA-binding</keyword>
<gene>
    <name evidence="5" type="primary">rplY</name>
    <name evidence="5" type="synonym">ctc</name>
    <name evidence="8" type="ORF">IAB31_00390</name>
</gene>
<dbReference type="InterPro" id="IPR020057">
    <property type="entry name" value="Ribosomal_bL25_b-dom"/>
</dbReference>
<feature type="domain" description="Large ribosomal subunit protein bL25 L25" evidence="6">
    <location>
        <begin position="4"/>
        <end position="89"/>
    </location>
</feature>
<dbReference type="InterPro" id="IPR011035">
    <property type="entry name" value="Ribosomal_bL25/Gln-tRNA_synth"/>
</dbReference>
<dbReference type="InterPro" id="IPR001021">
    <property type="entry name" value="Ribosomal_bL25_long"/>
</dbReference>
<dbReference type="AlphaFoldDB" id="A0A9D1ABL3"/>
<dbReference type="HAMAP" id="MF_01334">
    <property type="entry name" value="Ribosomal_bL25_CTC"/>
    <property type="match status" value="1"/>
</dbReference>
<dbReference type="InterPro" id="IPR029751">
    <property type="entry name" value="Ribosomal_L25_dom"/>
</dbReference>
<dbReference type="GO" id="GO:0006412">
    <property type="term" value="P:translation"/>
    <property type="evidence" value="ECO:0007669"/>
    <property type="project" value="UniProtKB-UniRule"/>
</dbReference>
<dbReference type="InterPro" id="IPR020056">
    <property type="entry name" value="Rbsml_bL25/Gln-tRNA_synth_N"/>
</dbReference>
<evidence type="ECO:0000313" key="8">
    <source>
        <dbReference type="EMBL" id="HIR12367.1"/>
    </source>
</evidence>
<comment type="similarity">
    <text evidence="5">Belongs to the bacterial ribosomal protein bL25 family. CTC subfamily.</text>
</comment>
<dbReference type="Pfam" id="PF01386">
    <property type="entry name" value="Ribosomal_L25p"/>
    <property type="match status" value="1"/>
</dbReference>
<name>A0A9D1ABL3_9FIRM</name>
<evidence type="ECO:0000259" key="7">
    <source>
        <dbReference type="Pfam" id="PF14693"/>
    </source>
</evidence>